<feature type="region of interest" description="Disordered" evidence="1">
    <location>
        <begin position="1"/>
        <end position="87"/>
    </location>
</feature>
<feature type="compositionally biased region" description="Basic and acidic residues" evidence="1">
    <location>
        <begin position="23"/>
        <end position="40"/>
    </location>
</feature>
<sequence length="87" mass="10094">MAVVRKRPWMRRHQAWPATAMEDDGRKDDAAAAPGRDSHRWPQIRWRPCQRPPRHHCSTPPGRAVTGHRLGWPRPHGCHRRTVARSA</sequence>
<feature type="compositionally biased region" description="Basic residues" evidence="1">
    <location>
        <begin position="76"/>
        <end position="87"/>
    </location>
</feature>
<dbReference type="Proteomes" id="UP000000763">
    <property type="component" value="Chromosome 7"/>
</dbReference>
<dbReference type="EMBL" id="AP004303">
    <property type="protein sequence ID" value="BAC21447.1"/>
    <property type="molecule type" value="Genomic_DNA"/>
</dbReference>
<evidence type="ECO:0000313" key="2">
    <source>
        <dbReference type="EMBL" id="BAC21447.1"/>
    </source>
</evidence>
<reference evidence="3" key="2">
    <citation type="journal article" date="2008" name="Nucleic Acids Res.">
        <title>The rice annotation project database (RAP-DB): 2008 update.</title>
        <authorList>
            <consortium name="The rice annotation project (RAP)"/>
        </authorList>
    </citation>
    <scope>GENOME REANNOTATION</scope>
    <source>
        <strain evidence="3">cv. Nipponbare</strain>
    </source>
</reference>
<reference evidence="3" key="1">
    <citation type="journal article" date="2005" name="Nature">
        <title>The map-based sequence of the rice genome.</title>
        <authorList>
            <consortium name="International rice genome sequencing project (IRGSP)"/>
            <person name="Matsumoto T."/>
            <person name="Wu J."/>
            <person name="Kanamori H."/>
            <person name="Katayose Y."/>
            <person name="Fujisawa M."/>
            <person name="Namiki N."/>
            <person name="Mizuno H."/>
            <person name="Yamamoto K."/>
            <person name="Antonio B.A."/>
            <person name="Baba T."/>
            <person name="Sakata K."/>
            <person name="Nagamura Y."/>
            <person name="Aoki H."/>
            <person name="Arikawa K."/>
            <person name="Arita K."/>
            <person name="Bito T."/>
            <person name="Chiden Y."/>
            <person name="Fujitsuka N."/>
            <person name="Fukunaka R."/>
            <person name="Hamada M."/>
            <person name="Harada C."/>
            <person name="Hayashi A."/>
            <person name="Hijishita S."/>
            <person name="Honda M."/>
            <person name="Hosokawa S."/>
            <person name="Ichikawa Y."/>
            <person name="Idonuma A."/>
            <person name="Iijima M."/>
            <person name="Ikeda M."/>
            <person name="Ikeno M."/>
            <person name="Ito K."/>
            <person name="Ito S."/>
            <person name="Ito T."/>
            <person name="Ito Y."/>
            <person name="Ito Y."/>
            <person name="Iwabuchi A."/>
            <person name="Kamiya K."/>
            <person name="Karasawa W."/>
            <person name="Kurita K."/>
            <person name="Katagiri S."/>
            <person name="Kikuta A."/>
            <person name="Kobayashi H."/>
            <person name="Kobayashi N."/>
            <person name="Machita K."/>
            <person name="Maehara T."/>
            <person name="Masukawa M."/>
            <person name="Mizubayashi T."/>
            <person name="Mukai Y."/>
            <person name="Nagasaki H."/>
            <person name="Nagata Y."/>
            <person name="Naito S."/>
            <person name="Nakashima M."/>
            <person name="Nakama Y."/>
            <person name="Nakamichi Y."/>
            <person name="Nakamura M."/>
            <person name="Meguro A."/>
            <person name="Negishi M."/>
            <person name="Ohta I."/>
            <person name="Ohta T."/>
            <person name="Okamoto M."/>
            <person name="Ono N."/>
            <person name="Saji S."/>
            <person name="Sakaguchi M."/>
            <person name="Sakai K."/>
            <person name="Shibata M."/>
            <person name="Shimokawa T."/>
            <person name="Song J."/>
            <person name="Takazaki Y."/>
            <person name="Terasawa K."/>
            <person name="Tsugane M."/>
            <person name="Tsuji K."/>
            <person name="Ueda S."/>
            <person name="Waki K."/>
            <person name="Yamagata H."/>
            <person name="Yamamoto M."/>
            <person name="Yamamoto S."/>
            <person name="Yamane H."/>
            <person name="Yoshiki S."/>
            <person name="Yoshihara R."/>
            <person name="Yukawa K."/>
            <person name="Zhong H."/>
            <person name="Yano M."/>
            <person name="Yuan Q."/>
            <person name="Ouyang S."/>
            <person name="Liu J."/>
            <person name="Jones K.M."/>
            <person name="Gansberger K."/>
            <person name="Moffat K."/>
            <person name="Hill J."/>
            <person name="Bera J."/>
            <person name="Fadrosh D."/>
            <person name="Jin S."/>
            <person name="Johri S."/>
            <person name="Kim M."/>
            <person name="Overton L."/>
            <person name="Reardon M."/>
            <person name="Tsitrin T."/>
            <person name="Vuong H."/>
            <person name="Weaver B."/>
            <person name="Ciecko A."/>
            <person name="Tallon L."/>
            <person name="Jackson J."/>
            <person name="Pai G."/>
            <person name="Aken S.V."/>
            <person name="Utterback T."/>
            <person name="Reidmuller S."/>
            <person name="Feldblyum T."/>
            <person name="Hsiao J."/>
            <person name="Zismann V."/>
            <person name="Iobst S."/>
            <person name="de Vazeille A.R."/>
            <person name="Buell C.R."/>
            <person name="Ying K."/>
            <person name="Li Y."/>
            <person name="Lu T."/>
            <person name="Huang Y."/>
            <person name="Zhao Q."/>
            <person name="Feng Q."/>
            <person name="Zhang L."/>
            <person name="Zhu J."/>
            <person name="Weng Q."/>
            <person name="Mu J."/>
            <person name="Lu Y."/>
            <person name="Fan D."/>
            <person name="Liu Y."/>
            <person name="Guan J."/>
            <person name="Zhang Y."/>
            <person name="Yu S."/>
            <person name="Liu X."/>
            <person name="Zhang Y."/>
            <person name="Hong G."/>
            <person name="Han B."/>
            <person name="Choisne N."/>
            <person name="Demange N."/>
            <person name="Orjeda G."/>
            <person name="Samain S."/>
            <person name="Cattolico L."/>
            <person name="Pelletier E."/>
            <person name="Couloux A."/>
            <person name="Segurens B."/>
            <person name="Wincker P."/>
            <person name="D'Hont A."/>
            <person name="Scarpelli C."/>
            <person name="Weissenbach J."/>
            <person name="Salanoubat M."/>
            <person name="Quetier F."/>
            <person name="Yu Y."/>
            <person name="Kim H.R."/>
            <person name="Rambo T."/>
            <person name="Currie J."/>
            <person name="Collura K."/>
            <person name="Luo M."/>
            <person name="Yang T."/>
            <person name="Ammiraju J.S.S."/>
            <person name="Engler F."/>
            <person name="Soderlund C."/>
            <person name="Wing R.A."/>
            <person name="Palmer L.E."/>
            <person name="de la Bastide M."/>
            <person name="Spiegel L."/>
            <person name="Nascimento L."/>
            <person name="Zutavern T."/>
            <person name="O'Shaughnessy A."/>
            <person name="Dike S."/>
            <person name="Dedhia N."/>
            <person name="Preston R."/>
            <person name="Balija V."/>
            <person name="McCombie W.R."/>
            <person name="Chow T."/>
            <person name="Chen H."/>
            <person name="Chung M."/>
            <person name="Chen C."/>
            <person name="Shaw J."/>
            <person name="Wu H."/>
            <person name="Hsiao K."/>
            <person name="Chao Y."/>
            <person name="Chu M."/>
            <person name="Cheng C."/>
            <person name="Hour A."/>
            <person name="Lee P."/>
            <person name="Lin S."/>
            <person name="Lin Y."/>
            <person name="Liou J."/>
            <person name="Liu S."/>
            <person name="Hsing Y."/>
            <person name="Raghuvanshi S."/>
            <person name="Mohanty A."/>
            <person name="Bharti A.K."/>
            <person name="Gaur A."/>
            <person name="Gupta V."/>
            <person name="Kumar D."/>
            <person name="Ravi V."/>
            <person name="Vij S."/>
            <person name="Kapur A."/>
            <person name="Khurana P."/>
            <person name="Khurana P."/>
            <person name="Khurana J.P."/>
            <person name="Tyagi A.K."/>
            <person name="Gaikwad K."/>
            <person name="Singh A."/>
            <person name="Dalal V."/>
            <person name="Srivastava S."/>
            <person name="Dixit A."/>
            <person name="Pal A.K."/>
            <person name="Ghazi I.A."/>
            <person name="Yadav M."/>
            <person name="Pandit A."/>
            <person name="Bhargava A."/>
            <person name="Sureshbabu K."/>
            <person name="Batra K."/>
            <person name="Sharma T.R."/>
            <person name="Mohapatra T."/>
            <person name="Singh N.K."/>
            <person name="Messing J."/>
            <person name="Nelson A.B."/>
            <person name="Fuks G."/>
            <person name="Kavchok S."/>
            <person name="Keizer G."/>
            <person name="Linton E."/>
            <person name="Llaca V."/>
            <person name="Song R."/>
            <person name="Tanyolac B."/>
            <person name="Young S."/>
            <person name="Ho-Il K."/>
            <person name="Hahn J.H."/>
            <person name="Sangsakoo G."/>
            <person name="Vanavichit A."/>
            <person name="de Mattos Luiz.A.T."/>
            <person name="Zimmer P.D."/>
            <person name="Malone G."/>
            <person name="Dellagostin O."/>
            <person name="de Oliveira A.C."/>
            <person name="Bevan M."/>
            <person name="Bancroft I."/>
            <person name="Minx P."/>
            <person name="Cordum H."/>
            <person name="Wilson R."/>
            <person name="Cheng Z."/>
            <person name="Jin W."/>
            <person name="Jiang J."/>
            <person name="Leong S.A."/>
            <person name="Iwama H."/>
            <person name="Gojobori T."/>
            <person name="Itoh T."/>
            <person name="Niimura Y."/>
            <person name="Fujii Y."/>
            <person name="Habara T."/>
            <person name="Sakai H."/>
            <person name="Sato Y."/>
            <person name="Wilson G."/>
            <person name="Kumar K."/>
            <person name="McCouch S."/>
            <person name="Juretic N."/>
            <person name="Hoen D."/>
            <person name="Wright S."/>
            <person name="Bruskiewich R."/>
            <person name="Bureau T."/>
            <person name="Miyao A."/>
            <person name="Hirochika H."/>
            <person name="Nishikawa T."/>
            <person name="Kadowaki K."/>
            <person name="Sugiura M."/>
            <person name="Burr B."/>
            <person name="Sasaki T."/>
        </authorList>
    </citation>
    <scope>NUCLEOTIDE SEQUENCE [LARGE SCALE GENOMIC DNA]</scope>
    <source>
        <strain evidence="3">cv. Nipponbare</strain>
    </source>
</reference>
<proteinExistence type="predicted"/>
<gene>
    <name evidence="2" type="primary">P0407H12.123</name>
</gene>
<feature type="compositionally biased region" description="Basic residues" evidence="1">
    <location>
        <begin position="1"/>
        <end position="14"/>
    </location>
</feature>
<protein>
    <submittedName>
        <fullName evidence="2">Uncharacterized protein</fullName>
    </submittedName>
</protein>
<name>Q8H444_ORYSJ</name>
<evidence type="ECO:0000313" key="3">
    <source>
        <dbReference type="Proteomes" id="UP000000763"/>
    </source>
</evidence>
<evidence type="ECO:0000256" key="1">
    <source>
        <dbReference type="SAM" id="MobiDB-lite"/>
    </source>
</evidence>
<accession>Q8H444</accession>
<organism evidence="2 3">
    <name type="scientific">Oryza sativa subsp. japonica</name>
    <name type="common">Rice</name>
    <dbReference type="NCBI Taxonomy" id="39947"/>
    <lineage>
        <taxon>Eukaryota</taxon>
        <taxon>Viridiplantae</taxon>
        <taxon>Streptophyta</taxon>
        <taxon>Embryophyta</taxon>
        <taxon>Tracheophyta</taxon>
        <taxon>Spermatophyta</taxon>
        <taxon>Magnoliopsida</taxon>
        <taxon>Liliopsida</taxon>
        <taxon>Poales</taxon>
        <taxon>Poaceae</taxon>
        <taxon>BOP clade</taxon>
        <taxon>Oryzoideae</taxon>
        <taxon>Oryzeae</taxon>
        <taxon>Oryzinae</taxon>
        <taxon>Oryza</taxon>
        <taxon>Oryza sativa</taxon>
    </lineage>
</organism>
<dbReference type="AlphaFoldDB" id="Q8H444"/>